<dbReference type="PANTHER" id="PTHR34098">
    <property type="entry name" value="F-BOX ONLY PROTEIN 47"/>
    <property type="match status" value="1"/>
</dbReference>
<sequence length="449" mass="50919">MEASKSKSSCTNGIAGRRSKRLQRKMEEKELGDFMVNAPLGYFSVLPQEIMYIIFSKLPTMDLSYLTLVSKSLRDIVMAYNLTKQGITKLLSIGCAKSKSKKKKIDLCYCFKDLGLLVKRSTCLYPTKERLRLMETLFKELTSSVKIESTRVNYCFGQFLSIFVKGWEEKECHRAYFAIIDHQNLGLQIASILAGKAGAKIGLEMEVRSFLRGVVLDQCDSMEDLAMWLHFILKPYPMVHQARLLLLLYGPLSRTRDQIDWTFMTNDDPISAPLSSAPFRDLAVAIKALYKHKDWSTDSVISVLEELTGCPTEWQTENMARLLVMCGEGVCVPVLASKAINGKTSQLSSVIVALALVTYLSSLNMSWLIHILQEICQIVPNEHDVEAMIDSVVEYFRHIIVTLPENRQPGHMMIFEDIVEAYSSFTKELMVASVMPSYKLGLQHRYPEE</sequence>
<dbReference type="SUPFAM" id="SSF81383">
    <property type="entry name" value="F-box domain"/>
    <property type="match status" value="1"/>
</dbReference>
<name>A0A7M7P1Q3_STRPU</name>
<accession>A0A7M7P1Q3</accession>
<dbReference type="InterPro" id="IPR056622">
    <property type="entry name" value="ARM_FBXO47"/>
</dbReference>
<feature type="domain" description="F-box" evidence="2">
    <location>
        <begin position="40"/>
        <end position="87"/>
    </location>
</feature>
<dbReference type="SMART" id="SM00256">
    <property type="entry name" value="FBOX"/>
    <property type="match status" value="1"/>
</dbReference>
<keyword evidence="4" id="KW-1185">Reference proteome</keyword>
<dbReference type="AlphaFoldDB" id="A0A7M7P1Q3"/>
<evidence type="ECO:0000313" key="3">
    <source>
        <dbReference type="EnsemblMetazoa" id="XP_030844721"/>
    </source>
</evidence>
<feature type="region of interest" description="Disordered" evidence="1">
    <location>
        <begin position="1"/>
        <end position="21"/>
    </location>
</feature>
<evidence type="ECO:0000313" key="4">
    <source>
        <dbReference type="Proteomes" id="UP000007110"/>
    </source>
</evidence>
<evidence type="ECO:0000256" key="1">
    <source>
        <dbReference type="SAM" id="MobiDB-lite"/>
    </source>
</evidence>
<dbReference type="EnsemblMetazoa" id="XM_030988861">
    <property type="protein sequence ID" value="XP_030844721"/>
    <property type="gene ID" value="LOC105441257"/>
</dbReference>
<dbReference type="Pfam" id="PF24467">
    <property type="entry name" value="ARM_FBXO47"/>
    <property type="match status" value="1"/>
</dbReference>
<dbReference type="PROSITE" id="PS50181">
    <property type="entry name" value="FBOX"/>
    <property type="match status" value="1"/>
</dbReference>
<dbReference type="InterPro" id="IPR036047">
    <property type="entry name" value="F-box-like_dom_sf"/>
</dbReference>
<protein>
    <recommendedName>
        <fullName evidence="2">F-box domain-containing protein</fullName>
    </recommendedName>
</protein>
<dbReference type="OMA" id="AFACVTM"/>
<reference evidence="4" key="1">
    <citation type="submission" date="2015-02" db="EMBL/GenBank/DDBJ databases">
        <title>Genome sequencing for Strongylocentrotus purpuratus.</title>
        <authorList>
            <person name="Murali S."/>
            <person name="Liu Y."/>
            <person name="Vee V."/>
            <person name="English A."/>
            <person name="Wang M."/>
            <person name="Skinner E."/>
            <person name="Han Y."/>
            <person name="Muzny D.M."/>
            <person name="Worley K.C."/>
            <person name="Gibbs R.A."/>
        </authorList>
    </citation>
    <scope>NUCLEOTIDE SEQUENCE</scope>
</reference>
<dbReference type="InterPro" id="IPR001810">
    <property type="entry name" value="F-box_dom"/>
</dbReference>
<dbReference type="GeneID" id="105441257"/>
<dbReference type="KEGG" id="spu:105441257"/>
<dbReference type="InterPro" id="IPR038946">
    <property type="entry name" value="FBXO47"/>
</dbReference>
<reference evidence="3" key="2">
    <citation type="submission" date="2021-01" db="UniProtKB">
        <authorList>
            <consortium name="EnsemblMetazoa"/>
        </authorList>
    </citation>
    <scope>IDENTIFICATION</scope>
</reference>
<dbReference type="OrthoDB" id="9858120at2759"/>
<proteinExistence type="predicted"/>
<dbReference type="RefSeq" id="XP_030844721.1">
    <property type="nucleotide sequence ID" value="XM_030988861.1"/>
</dbReference>
<feature type="compositionally biased region" description="Polar residues" evidence="1">
    <location>
        <begin position="1"/>
        <end position="12"/>
    </location>
</feature>
<dbReference type="Pfam" id="PF00646">
    <property type="entry name" value="F-box"/>
    <property type="match status" value="1"/>
</dbReference>
<dbReference type="InParanoid" id="A0A7M7P1Q3"/>
<dbReference type="Proteomes" id="UP000007110">
    <property type="component" value="Unassembled WGS sequence"/>
</dbReference>
<dbReference type="CTD" id="494188"/>
<organism evidence="3 4">
    <name type="scientific">Strongylocentrotus purpuratus</name>
    <name type="common">Purple sea urchin</name>
    <dbReference type="NCBI Taxonomy" id="7668"/>
    <lineage>
        <taxon>Eukaryota</taxon>
        <taxon>Metazoa</taxon>
        <taxon>Echinodermata</taxon>
        <taxon>Eleutherozoa</taxon>
        <taxon>Echinozoa</taxon>
        <taxon>Echinoidea</taxon>
        <taxon>Euechinoidea</taxon>
        <taxon>Echinacea</taxon>
        <taxon>Camarodonta</taxon>
        <taxon>Echinidea</taxon>
        <taxon>Strongylocentrotidae</taxon>
        <taxon>Strongylocentrotus</taxon>
    </lineage>
</organism>
<dbReference type="PANTHER" id="PTHR34098:SF1">
    <property type="entry name" value="F-BOX ONLY PROTEIN 47"/>
    <property type="match status" value="1"/>
</dbReference>
<evidence type="ECO:0000259" key="2">
    <source>
        <dbReference type="PROSITE" id="PS50181"/>
    </source>
</evidence>